<reference evidence="1 2" key="1">
    <citation type="journal article" date="2013" name="Mar. Genomics">
        <title>Expression of sulfatases in Rhodopirellula baltica and the diversity of sulfatases in the genus Rhodopirellula.</title>
        <authorList>
            <person name="Wegner C.E."/>
            <person name="Richter-Heitmann T."/>
            <person name="Klindworth A."/>
            <person name="Klockow C."/>
            <person name="Richter M."/>
            <person name="Achstetter T."/>
            <person name="Glockner F.O."/>
            <person name="Harder J."/>
        </authorList>
    </citation>
    <scope>NUCLEOTIDE SEQUENCE [LARGE SCALE GENOMIC DNA]</scope>
    <source>
        <strain evidence="1 2">SM41</strain>
    </source>
</reference>
<comment type="caution">
    <text evidence="1">The sequence shown here is derived from an EMBL/GenBank/DDBJ whole genome shotgun (WGS) entry which is preliminary data.</text>
</comment>
<gene>
    <name evidence="1" type="ORF">RSSM_00851</name>
</gene>
<dbReference type="EMBL" id="ANOH01000070">
    <property type="protein sequence ID" value="EMI57708.1"/>
    <property type="molecule type" value="Genomic_DNA"/>
</dbReference>
<keyword evidence="2" id="KW-1185">Reference proteome</keyword>
<proteinExistence type="predicted"/>
<protein>
    <submittedName>
        <fullName evidence="1">Uncharacterized protein</fullName>
    </submittedName>
</protein>
<dbReference type="Proteomes" id="UP000011885">
    <property type="component" value="Unassembled WGS sequence"/>
</dbReference>
<name>M5UNZ3_9BACT</name>
<dbReference type="AlphaFoldDB" id="M5UNZ3"/>
<evidence type="ECO:0000313" key="2">
    <source>
        <dbReference type="Proteomes" id="UP000011885"/>
    </source>
</evidence>
<organism evidence="1 2">
    <name type="scientific">Rhodopirellula sallentina SM41</name>
    <dbReference type="NCBI Taxonomy" id="1263870"/>
    <lineage>
        <taxon>Bacteria</taxon>
        <taxon>Pseudomonadati</taxon>
        <taxon>Planctomycetota</taxon>
        <taxon>Planctomycetia</taxon>
        <taxon>Pirellulales</taxon>
        <taxon>Pirellulaceae</taxon>
        <taxon>Rhodopirellula</taxon>
    </lineage>
</organism>
<evidence type="ECO:0000313" key="1">
    <source>
        <dbReference type="EMBL" id="EMI57708.1"/>
    </source>
</evidence>
<sequence>MGLRRTAIGSVARHSFRIKASDSVDRVSIFLQRDFNRFRIATRFACLLVARGDSAMMLHP</sequence>
<accession>M5UNZ3</accession>